<reference evidence="5 6" key="1">
    <citation type="submission" date="2017-11" db="EMBL/GenBank/DDBJ databases">
        <title>Complete genome of Rhizobium leguminosarum Norway, an ineffective micro-symbiont.</title>
        <authorList>
            <person name="Hoffrichter A."/>
            <person name="Liang J."/>
            <person name="Brachmann A."/>
            <person name="Marin M."/>
        </authorList>
    </citation>
    <scope>NUCLEOTIDE SEQUENCE [LARGE SCALE GENOMIC DNA]</scope>
    <source>
        <strain evidence="5 6">Norway</strain>
        <plasmid evidence="6">Plasmid prln5</plasmid>
    </source>
</reference>
<evidence type="ECO:0000313" key="5">
    <source>
        <dbReference type="EMBL" id="AUW48130.1"/>
    </source>
</evidence>
<dbReference type="InterPro" id="IPR051551">
    <property type="entry name" value="Autotransporter_adhesion"/>
</dbReference>
<dbReference type="NCBIfam" id="TIGR02601">
    <property type="entry name" value="autotrns_rpt"/>
    <property type="match status" value="5"/>
</dbReference>
<feature type="domain" description="Autotransporter" evidence="4">
    <location>
        <begin position="1226"/>
        <end position="1508"/>
    </location>
</feature>
<dbReference type="PANTHER" id="PTHR35037:SF3">
    <property type="entry name" value="C-TERMINAL REGION OF AIDA-LIKE PROTEIN"/>
    <property type="match status" value="1"/>
</dbReference>
<dbReference type="GO" id="GO:0019867">
    <property type="term" value="C:outer membrane"/>
    <property type="evidence" value="ECO:0007669"/>
    <property type="project" value="InterPro"/>
</dbReference>
<dbReference type="Gene3D" id="2.160.20.20">
    <property type="match status" value="1"/>
</dbReference>
<gene>
    <name evidence="5" type="ORF">CUJ84_pRLN5000108</name>
</gene>
<dbReference type="PANTHER" id="PTHR35037">
    <property type="entry name" value="C-TERMINAL REGION OF AIDA-LIKE PROTEIN"/>
    <property type="match status" value="1"/>
</dbReference>
<dbReference type="NCBIfam" id="TIGR01414">
    <property type="entry name" value="autotrans_barl"/>
    <property type="match status" value="1"/>
</dbReference>
<dbReference type="InterPro" id="IPR013425">
    <property type="entry name" value="Autotrns_rpt"/>
</dbReference>
<dbReference type="InterPro" id="IPR012332">
    <property type="entry name" value="Autotransporter_pectin_lyase_C"/>
</dbReference>
<feature type="compositionally biased region" description="Gly residues" evidence="2">
    <location>
        <begin position="53"/>
        <end position="87"/>
    </location>
</feature>
<sequence length="1508" mass="144140">MALVKSLTTKLLMTVSSIALVGALTATAVWAEAGAGGNAGGPGGTAGASNNGTAGGLGGDGTDNSFGGAGGGGGGAGTSGGTGGTGGDSTPSSGGLGGAGAASAGAVGAVGTVGAVNGGGGGGGGGAHGFVDAALPIIGATGGVGGAGGAAPGSGGGGGGGAGGFGAVNTGAVGTLGVGVTGGAGGVGGASVNAFGGGAGDGGVGLSLIGGTAQSFIINAGITGGAGGAGGAGIVGGAGGDGGIGLLVSGGGTTTLTIGAGITGGIGGAGGLGFSLGAAGASGAGIVGQNLAIIMGGAGLVTAGAGANAITFTGGANSLTFANATSGLIGALSVTGGLDFDQSIVNTTVANTILGSGSITKTGSALITLTGANTYGGTTTVNSGQMRAASVGALGASTGVLVVNGGTLDIDVAQAKANLSGTGGTINLDADLTIAQSLAQTYAGVFTGTGGFIKNGAADLTVSGDSSTFTGDLTVTAGGLLVNNTVGTFGAATSEISVDATATLGGNGMIGGNVLIGDGATLSPGALDTEPGTLAILGDLFVSSGSILDYDLGQAYTVGGAFNDLVTVGGDLTLDGTLNVTASAGGTFDPGIYRLISYTGTFTDNGLTIGTIPAPGSYVQTSIANQVNLVNTQGLTLSYWDGTTIPRNNGVVDGGTGTWQSSAGNDNWTEGTGALNGSYQDASFAIFAGTPGTVTVDNSLGSVDSSGMQFATDGYQLVGGVITLSGSPSSIIRVGDGTVGGAAISATIDSELTGASQLVKTDLGTLVLGGTNSYTGGTAIEGGTLAIADDLNLGAASGNLVLDGGTLRTTADIATARTLAMSSTGGLLTDAGTTLTLNGTVSGAGSFDKAGSGTLIIAAAASHTGGTTINAGTVQVGNGGTTGSLAGNVANAGVLAFDRSDDSIFAGATSGVGSLVQRGLGTTVLTGANTVTGGSIINSGALQIGNGGTSGSLAGNVSNAGILAFGRSDAMSFNGVISGIGQIRQLGTGMTTLTANSSSFVGQTRISAGILSVNGQLGGTLTVASGGTLMGNGPVGTTNNEAGGLIAPGNSIGTLTINGNYIGTGGNLEIEAVLGGDSSPADRLIVTGDTAGVTSVDVINLGGIGAPTIEGIKIVDIGGASNGTFALLGSYVFEGEQAVVAGAYGYRLYKDGVSTPADGDWYLRSALLDPSIPGVPTVPLYQPGAPVYEAYANVLQSFNSLETMRQRVGNRSWTSDVVDTGTLPDAAASGSGIWGRITGSHLRIDPKTSTTDATYDVDIWQLQAGADGLLDDGTAGQLTGGVWARYGTLAADITSPYGAGSIGATSYGVGATLTWQAETGFYLDAQANLTWYDSDLSSTTAATSLASGIDGFGYALGLEMGQEIALGANWSITPQVQLVHSAVDYDDFTDAFGASVSLLDGDSLKGRLGISADYQTALTDASGQTSRLHAYGIANIHYEFLSGAQTDLAGVKLTSEEEPLWGGVGVGGSYSWADDKYALHTEMTVNTSLGNFGDSYHVTGTAGFRVRF</sequence>
<dbReference type="Gene3D" id="2.40.128.130">
    <property type="entry name" value="Autotransporter beta-domain"/>
    <property type="match status" value="1"/>
</dbReference>
<dbReference type="Proteomes" id="UP000238523">
    <property type="component" value="Plasmid pRLN5"/>
</dbReference>
<accession>A0A2K9ZIW7</accession>
<evidence type="ECO:0000256" key="3">
    <source>
        <dbReference type="SAM" id="SignalP"/>
    </source>
</evidence>
<feature type="signal peptide" evidence="3">
    <location>
        <begin position="1"/>
        <end position="31"/>
    </location>
</feature>
<dbReference type="InterPro" id="IPR043990">
    <property type="entry name" value="AC_1"/>
</dbReference>
<dbReference type="Pfam" id="PF12951">
    <property type="entry name" value="PATR"/>
    <property type="match status" value="6"/>
</dbReference>
<evidence type="ECO:0000259" key="4">
    <source>
        <dbReference type="PROSITE" id="PS51208"/>
    </source>
</evidence>
<dbReference type="InterPro" id="IPR011050">
    <property type="entry name" value="Pectin_lyase_fold/virulence"/>
</dbReference>
<feature type="chain" id="PRO_5014746345" evidence="3">
    <location>
        <begin position="32"/>
        <end position="1508"/>
    </location>
</feature>
<dbReference type="PROSITE" id="PS51208">
    <property type="entry name" value="AUTOTRANSPORTER"/>
    <property type="match status" value="1"/>
</dbReference>
<dbReference type="InterPro" id="IPR006315">
    <property type="entry name" value="OM_autotransptr_brl_dom"/>
</dbReference>
<organism evidence="5 6">
    <name type="scientific">Rhizobium leguminosarum</name>
    <dbReference type="NCBI Taxonomy" id="384"/>
    <lineage>
        <taxon>Bacteria</taxon>
        <taxon>Pseudomonadati</taxon>
        <taxon>Pseudomonadota</taxon>
        <taxon>Alphaproteobacteria</taxon>
        <taxon>Hyphomicrobiales</taxon>
        <taxon>Rhizobiaceae</taxon>
        <taxon>Rhizobium/Agrobacterium group</taxon>
        <taxon>Rhizobium</taxon>
    </lineage>
</organism>
<evidence type="ECO:0000256" key="1">
    <source>
        <dbReference type="ARBA" id="ARBA00022729"/>
    </source>
</evidence>
<name>A0A2K9ZIW7_RHILE</name>
<dbReference type="SUPFAM" id="SSF51126">
    <property type="entry name" value="Pectin lyase-like"/>
    <property type="match status" value="3"/>
</dbReference>
<geneLocation type="plasmid" evidence="6">
    <name>prln5</name>
</geneLocation>
<feature type="region of interest" description="Disordered" evidence="2">
    <location>
        <begin position="51"/>
        <end position="98"/>
    </location>
</feature>
<evidence type="ECO:0000256" key="2">
    <source>
        <dbReference type="SAM" id="MobiDB-lite"/>
    </source>
</evidence>
<keyword evidence="5" id="KW-0614">Plasmid</keyword>
<dbReference type="SUPFAM" id="SSF103515">
    <property type="entry name" value="Autotransporter"/>
    <property type="match status" value="1"/>
</dbReference>
<dbReference type="InterPro" id="IPR005546">
    <property type="entry name" value="Autotransporte_beta"/>
</dbReference>
<dbReference type="SMART" id="SM00869">
    <property type="entry name" value="Autotransporter"/>
    <property type="match status" value="1"/>
</dbReference>
<protein>
    <submittedName>
        <fullName evidence="5">Outer membrane autotransporter barrel domain protein</fullName>
    </submittedName>
</protein>
<dbReference type="Pfam" id="PF18883">
    <property type="entry name" value="AC_1"/>
    <property type="match status" value="1"/>
</dbReference>
<dbReference type="InterPro" id="IPR036709">
    <property type="entry name" value="Autotransporte_beta_dom_sf"/>
</dbReference>
<proteinExistence type="predicted"/>
<dbReference type="EMBL" id="CP025017">
    <property type="protein sequence ID" value="AUW48130.1"/>
    <property type="molecule type" value="Genomic_DNA"/>
</dbReference>
<evidence type="ECO:0000313" key="6">
    <source>
        <dbReference type="Proteomes" id="UP000238523"/>
    </source>
</evidence>
<dbReference type="RefSeq" id="WP_105010381.1">
    <property type="nucleotide sequence ID" value="NZ_CP025017.1"/>
</dbReference>
<dbReference type="CDD" id="cd01344">
    <property type="entry name" value="PL2_Passenger_AT"/>
    <property type="match status" value="1"/>
</dbReference>
<keyword evidence="1 3" id="KW-0732">Signal</keyword>